<accession>A0A7W9E6J5</accession>
<dbReference type="OrthoDB" id="7207226at2"/>
<feature type="compositionally biased region" description="Pro residues" evidence="1">
    <location>
        <begin position="148"/>
        <end position="166"/>
    </location>
</feature>
<evidence type="ECO:0000313" key="3">
    <source>
        <dbReference type="EMBL" id="MBB5660008.1"/>
    </source>
</evidence>
<feature type="compositionally biased region" description="Low complexity" evidence="1">
    <location>
        <begin position="223"/>
        <end position="238"/>
    </location>
</feature>
<evidence type="ECO:0000256" key="2">
    <source>
        <dbReference type="SAM" id="SignalP"/>
    </source>
</evidence>
<dbReference type="RefSeq" id="WP_123286074.1">
    <property type="nucleotide sequence ID" value="NZ_JACIJB010000001.1"/>
</dbReference>
<organism evidence="3 4">
    <name type="scientific">Brevundimonas halotolerans</name>
    <dbReference type="NCBI Taxonomy" id="69670"/>
    <lineage>
        <taxon>Bacteria</taxon>
        <taxon>Pseudomonadati</taxon>
        <taxon>Pseudomonadota</taxon>
        <taxon>Alphaproteobacteria</taxon>
        <taxon>Caulobacterales</taxon>
        <taxon>Caulobacteraceae</taxon>
        <taxon>Brevundimonas</taxon>
    </lineage>
</organism>
<feature type="region of interest" description="Disordered" evidence="1">
    <location>
        <begin position="92"/>
        <end position="317"/>
    </location>
</feature>
<reference evidence="3 4" key="1">
    <citation type="submission" date="2020-08" db="EMBL/GenBank/DDBJ databases">
        <title>Genomic Encyclopedia of Type Strains, Phase IV (KMG-IV): sequencing the most valuable type-strain genomes for metagenomic binning, comparative biology and taxonomic classification.</title>
        <authorList>
            <person name="Goeker M."/>
        </authorList>
    </citation>
    <scope>NUCLEOTIDE SEQUENCE [LARGE SCALE GENOMIC DNA]</scope>
    <source>
        <strain evidence="3 4">DSM 24448</strain>
    </source>
</reference>
<feature type="chain" id="PRO_5031446148" evidence="2">
    <location>
        <begin position="34"/>
        <end position="317"/>
    </location>
</feature>
<dbReference type="EMBL" id="JACIJB010000001">
    <property type="protein sequence ID" value="MBB5660008.1"/>
    <property type="molecule type" value="Genomic_DNA"/>
</dbReference>
<feature type="compositionally biased region" description="Polar residues" evidence="1">
    <location>
        <begin position="307"/>
        <end position="317"/>
    </location>
</feature>
<name>A0A7W9E6J5_9CAUL</name>
<feature type="signal peptide" evidence="2">
    <location>
        <begin position="1"/>
        <end position="33"/>
    </location>
</feature>
<evidence type="ECO:0000313" key="4">
    <source>
        <dbReference type="Proteomes" id="UP000548978"/>
    </source>
</evidence>
<protein>
    <submittedName>
        <fullName evidence="3">Uncharacterized protein</fullName>
    </submittedName>
</protein>
<dbReference type="Proteomes" id="UP000548978">
    <property type="component" value="Unassembled WGS sequence"/>
</dbReference>
<dbReference type="AlphaFoldDB" id="A0A7W9E6J5"/>
<keyword evidence="4" id="KW-1185">Reference proteome</keyword>
<feature type="compositionally biased region" description="Low complexity" evidence="1">
    <location>
        <begin position="130"/>
        <end position="145"/>
    </location>
</feature>
<gene>
    <name evidence="3" type="ORF">FHS65_000726</name>
</gene>
<keyword evidence="2" id="KW-0732">Signal</keyword>
<proteinExistence type="predicted"/>
<evidence type="ECO:0000256" key="1">
    <source>
        <dbReference type="SAM" id="MobiDB-lite"/>
    </source>
</evidence>
<sequence>MRPDPSTSLSRPGRLLGAAAALGLTVVAMPAVAQDAPALRYLDWNGRPEPVAMARATPSARGDVPALRPAAPVIPHAGSQSMAAVPQLRPATPLLPGRSVDADGRPGLTPADAFFAPPPVQSRSQPAPAPARTVAAPVEAPTPVRQMPEPPPARAQPAPQPAPAPAPVAYSAPAPAPARPAEWADDPNAPRSDALIWSVGQPQPPSRQPQATQPQPTQPQPAPTQAQTRAPAPAQARTEPSPQGARYYSVHRQNGRQPDRAVLPEQVYLDALPVQMDQTPTSPNMAEPPGPPQLVRNPDGTVRRTTGESTSSAASRQ</sequence>
<comment type="caution">
    <text evidence="3">The sequence shown here is derived from an EMBL/GenBank/DDBJ whole genome shotgun (WGS) entry which is preliminary data.</text>
</comment>